<organism evidence="1 2">
    <name type="scientific">Photobacterium damselae</name>
    <dbReference type="NCBI Taxonomy" id="38293"/>
    <lineage>
        <taxon>Bacteria</taxon>
        <taxon>Pseudomonadati</taxon>
        <taxon>Pseudomonadota</taxon>
        <taxon>Gammaproteobacteria</taxon>
        <taxon>Vibrionales</taxon>
        <taxon>Vibrionaceae</taxon>
        <taxon>Photobacterium</taxon>
    </lineage>
</organism>
<proteinExistence type="predicted"/>
<feature type="non-terminal residue" evidence="1">
    <location>
        <position position="151"/>
    </location>
</feature>
<protein>
    <submittedName>
        <fullName evidence="1">Protein BatD</fullName>
    </submittedName>
</protein>
<evidence type="ECO:0000313" key="2">
    <source>
        <dbReference type="Proteomes" id="UP000718715"/>
    </source>
</evidence>
<gene>
    <name evidence="1" type="ORF">DA092_19645</name>
</gene>
<sequence>MKKLLNNKKNRQSKWVSLFLIALLTILSPAIAFAAQVEATVSKNIVGLNDVFQLTVKIDDSVNANALDLSPLDADFNYGTPSVSNSTSMINGVISRSTEWNVSLAAKKMGKIVIPSFRIGATESQPITITVEKNGNTSATKTTQDQQAVQL</sequence>
<comment type="caution">
    <text evidence="1">The sequence shown here is derived from an EMBL/GenBank/DDBJ whole genome shotgun (WGS) entry which is preliminary data.</text>
</comment>
<name>A0ACD3SVD9_PHODM</name>
<accession>A0ACD3SVD9</accession>
<dbReference type="EMBL" id="PZOJ01000121">
    <property type="protein sequence ID" value="TMX70788.1"/>
    <property type="molecule type" value="Genomic_DNA"/>
</dbReference>
<evidence type="ECO:0000313" key="1">
    <source>
        <dbReference type="EMBL" id="TMX70788.1"/>
    </source>
</evidence>
<keyword evidence="2" id="KW-1185">Reference proteome</keyword>
<dbReference type="Proteomes" id="UP000718715">
    <property type="component" value="Unassembled WGS sequence"/>
</dbReference>
<reference evidence="1" key="1">
    <citation type="submission" date="2018-03" db="EMBL/GenBank/DDBJ databases">
        <title>Genomic characterization of a polymicrobial infection associated with a disease outbreak in Pacific white shrimp (Litopenaeus vannamei).</title>
        <authorList>
            <person name="Turner J.W."/>
            <person name="Bachand P.T."/>
            <person name="Tallman J."/>
            <person name="Elledge N.C."/>
            <person name="Pinnell L.J."/>
            <person name="Laughlin R.C."/>
            <person name="Zimba P.V."/>
        </authorList>
    </citation>
    <scope>NUCLEOTIDE SEQUENCE</scope>
    <source>
        <strain evidence="1">Hep-2b-22</strain>
    </source>
</reference>